<dbReference type="CDD" id="cd04301">
    <property type="entry name" value="NAT_SF"/>
    <property type="match status" value="1"/>
</dbReference>
<dbReference type="PANTHER" id="PTHR43877:SF1">
    <property type="entry name" value="ACETYLTRANSFERASE"/>
    <property type="match status" value="1"/>
</dbReference>
<feature type="domain" description="N-acetyltransferase" evidence="4">
    <location>
        <begin position="65"/>
        <end position="218"/>
    </location>
</feature>
<dbReference type="PROSITE" id="PS51186">
    <property type="entry name" value="GNAT"/>
    <property type="match status" value="1"/>
</dbReference>
<keyword evidence="1" id="KW-0808">Transferase</keyword>
<dbReference type="GO" id="GO:0016747">
    <property type="term" value="F:acyltransferase activity, transferring groups other than amino-acyl groups"/>
    <property type="evidence" value="ECO:0007669"/>
    <property type="project" value="InterPro"/>
</dbReference>
<name>A0A3N9W042_9ACTN</name>
<feature type="compositionally biased region" description="Basic residues" evidence="3">
    <location>
        <begin position="15"/>
        <end position="36"/>
    </location>
</feature>
<keyword evidence="6" id="KW-1185">Reference proteome</keyword>
<comment type="caution">
    <text evidence="5">The sequence shown here is derived from an EMBL/GenBank/DDBJ whole genome shotgun (WGS) entry which is preliminary data.</text>
</comment>
<evidence type="ECO:0000256" key="1">
    <source>
        <dbReference type="ARBA" id="ARBA00022679"/>
    </source>
</evidence>
<dbReference type="Gene3D" id="3.40.630.30">
    <property type="match status" value="1"/>
</dbReference>
<dbReference type="InterPro" id="IPR000182">
    <property type="entry name" value="GNAT_dom"/>
</dbReference>
<dbReference type="Proteomes" id="UP000282312">
    <property type="component" value="Unassembled WGS sequence"/>
</dbReference>
<dbReference type="InterPro" id="IPR050832">
    <property type="entry name" value="Bact_Acetyltransf"/>
</dbReference>
<reference evidence="5 6" key="1">
    <citation type="submission" date="2018-05" db="EMBL/GenBank/DDBJ databases">
        <title>Micromonospora from Atacama Desert.</title>
        <authorList>
            <person name="Carro L."/>
            <person name="Goodfellow M."/>
            <person name="Klenk H.-P."/>
        </authorList>
    </citation>
    <scope>NUCLEOTIDE SEQUENCE [LARGE SCALE GENOMIC DNA]</scope>
    <source>
        <strain evidence="5 6">LB39</strain>
    </source>
</reference>
<feature type="compositionally biased region" description="Gly residues" evidence="3">
    <location>
        <begin position="1"/>
        <end position="12"/>
    </location>
</feature>
<dbReference type="SUPFAM" id="SSF55729">
    <property type="entry name" value="Acyl-CoA N-acyltransferases (Nat)"/>
    <property type="match status" value="1"/>
</dbReference>
<sequence>MTGVSGEAGGEVPGRRRHPGQLRRYPRRHAQARRRPVPPAHRAVTSKSHAVQPGPSGVGPVSGDFAVRAAVPQDDPEQVFDVLWQLAPGDARPDPARLAAARLAAAWRDLHAQAGRRLLLAVAGDTFVGTLDTLVVPNLTHGARPYMVVENVVVAPGWRRRGVARTLVLAAFDDATAAGCYKVQLVSNAARIEAHEFYASVGFAQSALGYRRYLAAAS</sequence>
<dbReference type="InterPro" id="IPR016181">
    <property type="entry name" value="Acyl_CoA_acyltransferase"/>
</dbReference>
<feature type="region of interest" description="Disordered" evidence="3">
    <location>
        <begin position="1"/>
        <end position="61"/>
    </location>
</feature>
<gene>
    <name evidence="5" type="ORF">DLJ59_35420</name>
</gene>
<proteinExistence type="predicted"/>
<evidence type="ECO:0000256" key="2">
    <source>
        <dbReference type="ARBA" id="ARBA00023315"/>
    </source>
</evidence>
<evidence type="ECO:0000313" key="5">
    <source>
        <dbReference type="EMBL" id="RQW93968.1"/>
    </source>
</evidence>
<dbReference type="PANTHER" id="PTHR43877">
    <property type="entry name" value="AMINOALKYLPHOSPHONATE N-ACETYLTRANSFERASE-RELATED-RELATED"/>
    <property type="match status" value="1"/>
</dbReference>
<keyword evidence="2" id="KW-0012">Acyltransferase</keyword>
<dbReference type="EMBL" id="QGSZ01000394">
    <property type="protein sequence ID" value="RQW93968.1"/>
    <property type="molecule type" value="Genomic_DNA"/>
</dbReference>
<organism evidence="5 6">
    <name type="scientific">Micromonospora inaquosa</name>
    <dbReference type="NCBI Taxonomy" id="2203716"/>
    <lineage>
        <taxon>Bacteria</taxon>
        <taxon>Bacillati</taxon>
        <taxon>Actinomycetota</taxon>
        <taxon>Actinomycetes</taxon>
        <taxon>Micromonosporales</taxon>
        <taxon>Micromonosporaceae</taxon>
        <taxon>Micromonospora</taxon>
    </lineage>
</organism>
<dbReference type="Pfam" id="PF00583">
    <property type="entry name" value="Acetyltransf_1"/>
    <property type="match status" value="1"/>
</dbReference>
<evidence type="ECO:0000256" key="3">
    <source>
        <dbReference type="SAM" id="MobiDB-lite"/>
    </source>
</evidence>
<evidence type="ECO:0000259" key="4">
    <source>
        <dbReference type="PROSITE" id="PS51186"/>
    </source>
</evidence>
<dbReference type="AlphaFoldDB" id="A0A3N9W042"/>
<protein>
    <recommendedName>
        <fullName evidence="4">N-acetyltransferase domain-containing protein</fullName>
    </recommendedName>
</protein>
<evidence type="ECO:0000313" key="6">
    <source>
        <dbReference type="Proteomes" id="UP000282312"/>
    </source>
</evidence>
<accession>A0A3N9W042</accession>